<name>A0AAC9ATS2_AMIAI</name>
<accession>A0AAC9ATS2</accession>
<dbReference type="RefSeq" id="WP_083948903.1">
    <property type="nucleotide sequence ID" value="NZ_CP015007.1"/>
</dbReference>
<dbReference type="Proteomes" id="UP000075755">
    <property type="component" value="Plasmid pAA02"/>
</dbReference>
<evidence type="ECO:0000256" key="5">
    <source>
        <dbReference type="ARBA" id="ARBA00022734"/>
    </source>
</evidence>
<evidence type="ECO:0000256" key="8">
    <source>
        <dbReference type="SAM" id="SignalP"/>
    </source>
</evidence>
<protein>
    <recommendedName>
        <fullName evidence="3">Lectin-like protein BA14k</fullName>
    </recommendedName>
</protein>
<evidence type="ECO:0000313" key="12">
    <source>
        <dbReference type="Proteomes" id="UP000577697"/>
    </source>
</evidence>
<evidence type="ECO:0000313" key="11">
    <source>
        <dbReference type="Proteomes" id="UP000075755"/>
    </source>
</evidence>
<keyword evidence="7" id="KW-0812">Transmembrane</keyword>
<evidence type="ECO:0000256" key="1">
    <source>
        <dbReference type="ARBA" id="ARBA00004167"/>
    </source>
</evidence>
<evidence type="ECO:0000256" key="4">
    <source>
        <dbReference type="ARBA" id="ARBA00022475"/>
    </source>
</evidence>
<comment type="similarity">
    <text evidence="2">Belongs to the BA14k family.</text>
</comment>
<dbReference type="KEGG" id="aak:AA2016_6347"/>
<dbReference type="Proteomes" id="UP000577697">
    <property type="component" value="Unassembled WGS sequence"/>
</dbReference>
<keyword evidence="7" id="KW-0472">Membrane</keyword>
<dbReference type="AlphaFoldDB" id="A0AAC9ATS2"/>
<geneLocation type="plasmid" evidence="9 11">
    <name>pAA02</name>
</geneLocation>
<keyword evidence="7" id="KW-1133">Transmembrane helix</keyword>
<feature type="signal peptide" evidence="8">
    <location>
        <begin position="1"/>
        <end position="20"/>
    </location>
</feature>
<comment type="subcellular location">
    <subcellularLocation>
        <location evidence="1">Membrane</location>
        <topology evidence="1">Single-pass membrane protein</topology>
    </subcellularLocation>
</comment>
<keyword evidence="4" id="KW-1003">Cell membrane</keyword>
<comment type="function">
    <text evidence="6">Has immunoglobulin-binding and hemagglutination properties, and can bind to mannose. Essential for virulence. May be involved in LPS biosynthesis or polysaccharide transport.</text>
</comment>
<reference evidence="9 11" key="1">
    <citation type="submission" date="2016-03" db="EMBL/GenBank/DDBJ databases">
        <title>Complete genome of Aminobacter aminovorans KCTC 2477.</title>
        <authorList>
            <person name="Kim K.M."/>
        </authorList>
    </citation>
    <scope>NUCLEOTIDE SEQUENCE [LARGE SCALE GENOMIC DNA]</scope>
    <source>
        <strain evidence="9 11">KCTC 2477</strain>
        <plasmid evidence="9 11">pAA02</plasmid>
    </source>
</reference>
<keyword evidence="5" id="KW-0430">Lectin</keyword>
<proteinExistence type="inferred from homology"/>
<evidence type="ECO:0000256" key="6">
    <source>
        <dbReference type="ARBA" id="ARBA00025321"/>
    </source>
</evidence>
<keyword evidence="9" id="KW-0614">Plasmid</keyword>
<dbReference type="EMBL" id="JACICB010000004">
    <property type="protein sequence ID" value="MBB3704994.1"/>
    <property type="molecule type" value="Genomic_DNA"/>
</dbReference>
<evidence type="ECO:0000256" key="7">
    <source>
        <dbReference type="SAM" id="Phobius"/>
    </source>
</evidence>
<reference evidence="10 12" key="2">
    <citation type="submission" date="2020-08" db="EMBL/GenBank/DDBJ databases">
        <title>Genomic Encyclopedia of Type Strains, Phase IV (KMG-IV): sequencing the most valuable type-strain genomes for metagenomic binning, comparative biology and taxonomic classification.</title>
        <authorList>
            <person name="Goeker M."/>
        </authorList>
    </citation>
    <scope>NUCLEOTIDE SEQUENCE [LARGE SCALE GENOMIC DNA]</scope>
    <source>
        <strain evidence="10 12">DSM 10368</strain>
    </source>
</reference>
<feature type="transmembrane region" description="Helical" evidence="7">
    <location>
        <begin position="92"/>
        <end position="109"/>
    </location>
</feature>
<evidence type="ECO:0000256" key="3">
    <source>
        <dbReference type="ARBA" id="ARBA00020552"/>
    </source>
</evidence>
<feature type="chain" id="PRO_5042026091" description="Lectin-like protein BA14k" evidence="8">
    <location>
        <begin position="21"/>
        <end position="161"/>
    </location>
</feature>
<dbReference type="GO" id="GO:0016020">
    <property type="term" value="C:membrane"/>
    <property type="evidence" value="ECO:0007669"/>
    <property type="project" value="UniProtKB-SubCell"/>
</dbReference>
<evidence type="ECO:0000256" key="2">
    <source>
        <dbReference type="ARBA" id="ARBA00010270"/>
    </source>
</evidence>
<evidence type="ECO:0000313" key="9">
    <source>
        <dbReference type="EMBL" id="AMS45242.1"/>
    </source>
</evidence>
<dbReference type="InterPro" id="IPR012413">
    <property type="entry name" value="BA14K"/>
</dbReference>
<dbReference type="GO" id="GO:0030246">
    <property type="term" value="F:carbohydrate binding"/>
    <property type="evidence" value="ECO:0007669"/>
    <property type="project" value="UniProtKB-KW"/>
</dbReference>
<keyword evidence="12" id="KW-1185">Reference proteome</keyword>
<organism evidence="9 11">
    <name type="scientific">Aminobacter aminovorans</name>
    <name type="common">Chelatobacter heintzii</name>
    <dbReference type="NCBI Taxonomy" id="83263"/>
    <lineage>
        <taxon>Bacteria</taxon>
        <taxon>Pseudomonadati</taxon>
        <taxon>Pseudomonadota</taxon>
        <taxon>Alphaproteobacteria</taxon>
        <taxon>Hyphomicrobiales</taxon>
        <taxon>Phyllobacteriaceae</taxon>
        <taxon>Aminobacter</taxon>
    </lineage>
</organism>
<evidence type="ECO:0000313" key="10">
    <source>
        <dbReference type="EMBL" id="MBB3704994.1"/>
    </source>
</evidence>
<dbReference type="Pfam" id="PF07886">
    <property type="entry name" value="BA14K"/>
    <property type="match status" value="1"/>
</dbReference>
<keyword evidence="8" id="KW-0732">Signal</keyword>
<sequence>MSTILSRLMATVIATSFSLASVIPAVAVPAYSLKAPSAEAAFQQVQYDGYWQRRMNRDDRRYRIIRRGNVVYLNGHRGFRDYRPGYRRYNDFWFPAGAFIAGAIIGGALNQPRYAQPPYVQRTRNDAHVQWCYDRYRSYRAYDNTFQPYNGPRRQCYSPYS</sequence>
<gene>
    <name evidence="9" type="ORF">AA2016_6347</name>
    <name evidence="10" type="ORF">FHS67_001304</name>
</gene>
<dbReference type="EMBL" id="CP015007">
    <property type="protein sequence ID" value="AMS45242.1"/>
    <property type="molecule type" value="Genomic_DNA"/>
</dbReference>